<reference evidence="1 2" key="1">
    <citation type="submission" date="2019-06" db="EMBL/GenBank/DDBJ databases">
        <title>Genome organization and adaptive potential of archetypical organophosphate degarding Sphingobium fuliginis ATCC 27551.</title>
        <authorList>
            <person name="Sarwar A."/>
            <person name="Parthasarathy S."/>
            <person name="Singh C."/>
            <person name="Siddavattam D."/>
        </authorList>
    </citation>
    <scope>NUCLEOTIDE SEQUENCE [LARGE SCALE GENOMIC DNA]</scope>
    <source>
        <strain evidence="1 2">ATCC 27551</strain>
    </source>
</reference>
<dbReference type="AlphaFoldDB" id="A0A5B8CDW9"/>
<protein>
    <submittedName>
        <fullName evidence="1">Uncharacterized protein</fullName>
    </submittedName>
</protein>
<gene>
    <name evidence="1" type="ORF">FIL70_07365</name>
</gene>
<sequence>MTDCTHPRSKGAVRCRSCAAKHMATDPEIKQRRCEGLRRYLAQPGTLLAKRETLRRTMEKVRATPEHQDWLREHGKRLYRDVLTRPDVVEKTLSPETNAKRSESIRSFRLRDIPHGLRTEYRHLVKVKRIPAAEAKQIILDQFKRQMGARTAG</sequence>
<evidence type="ECO:0000313" key="1">
    <source>
        <dbReference type="EMBL" id="QDC37065.1"/>
    </source>
</evidence>
<name>A0A5B8CDW9_SPHSA</name>
<dbReference type="EMBL" id="CP041016">
    <property type="protein sequence ID" value="QDC37065.1"/>
    <property type="molecule type" value="Genomic_DNA"/>
</dbReference>
<dbReference type="KEGG" id="sufl:FIL70_07365"/>
<accession>A0A5B8CDW9</accession>
<organism evidence="1 2">
    <name type="scientific">Sphingobium fuliginis ATCC 27551</name>
    <dbReference type="NCBI Taxonomy" id="1208342"/>
    <lineage>
        <taxon>Bacteria</taxon>
        <taxon>Pseudomonadati</taxon>
        <taxon>Pseudomonadota</taxon>
        <taxon>Alphaproteobacteria</taxon>
        <taxon>Sphingomonadales</taxon>
        <taxon>Sphingomonadaceae</taxon>
        <taxon>Sphingobium</taxon>
    </lineage>
</organism>
<dbReference type="Proteomes" id="UP000311469">
    <property type="component" value="Chromosome cSF1"/>
</dbReference>
<evidence type="ECO:0000313" key="2">
    <source>
        <dbReference type="Proteomes" id="UP000311469"/>
    </source>
</evidence>
<proteinExistence type="predicted"/>